<dbReference type="Gene3D" id="1.10.10.10">
    <property type="entry name" value="Winged helix-like DNA-binding domain superfamily/Winged helix DNA-binding domain"/>
    <property type="match status" value="1"/>
</dbReference>
<organism evidence="5">
    <name type="scientific">Streptomyces sp. gb1(2016)</name>
    <dbReference type="NCBI Taxonomy" id="1828321"/>
    <lineage>
        <taxon>Bacteria</taxon>
        <taxon>Bacillati</taxon>
        <taxon>Actinomycetota</taxon>
        <taxon>Actinomycetes</taxon>
        <taxon>Kitasatosporales</taxon>
        <taxon>Streptomycetaceae</taxon>
        <taxon>Streptomyces</taxon>
    </lineage>
</organism>
<evidence type="ECO:0000256" key="2">
    <source>
        <dbReference type="ARBA" id="ARBA00023125"/>
    </source>
</evidence>
<evidence type="ECO:0000256" key="1">
    <source>
        <dbReference type="ARBA" id="ARBA00023015"/>
    </source>
</evidence>
<comment type="caution">
    <text evidence="5">The sequence shown here is derived from an EMBL/GenBank/DDBJ whole genome shotgun (WGS) entry which is preliminary data.</text>
</comment>
<dbReference type="PROSITE" id="PS50949">
    <property type="entry name" value="HTH_GNTR"/>
    <property type="match status" value="1"/>
</dbReference>
<keyword evidence="2" id="KW-0238">DNA-binding</keyword>
<evidence type="ECO:0000256" key="3">
    <source>
        <dbReference type="ARBA" id="ARBA00023163"/>
    </source>
</evidence>
<dbReference type="CDD" id="cd07377">
    <property type="entry name" value="WHTH_GntR"/>
    <property type="match status" value="1"/>
</dbReference>
<gene>
    <name evidence="5" type="ORF">EAO74_00775</name>
</gene>
<dbReference type="PANTHER" id="PTHR38445">
    <property type="entry name" value="HTH-TYPE TRANSCRIPTIONAL REPRESSOR YTRA"/>
    <property type="match status" value="1"/>
</dbReference>
<feature type="domain" description="HTH gntR-type" evidence="4">
    <location>
        <begin position="11"/>
        <end position="79"/>
    </location>
</feature>
<keyword evidence="3" id="KW-0804">Transcription</keyword>
<dbReference type="Pfam" id="PF00392">
    <property type="entry name" value="GntR"/>
    <property type="match status" value="1"/>
</dbReference>
<evidence type="ECO:0000313" key="5">
    <source>
        <dbReference type="EMBL" id="TXS34199.1"/>
    </source>
</evidence>
<dbReference type="InterPro" id="IPR000524">
    <property type="entry name" value="Tscrpt_reg_HTH_GntR"/>
</dbReference>
<dbReference type="RefSeq" id="WP_124279305.1">
    <property type="nucleotide sequence ID" value="NZ_RDBM01000005.1"/>
</dbReference>
<dbReference type="InterPro" id="IPR036388">
    <property type="entry name" value="WH-like_DNA-bd_sf"/>
</dbReference>
<accession>A0A652LDW0</accession>
<proteinExistence type="predicted"/>
<sequence length="133" mass="13799">MLFRVLPGSPVPLGEQIAACVRGAIADGTAAPGERLPPAREVAESLGVNVHTVLRGYQRLRDESLIELRRGRGAVITAAPGAAGQARLTEAVHAIIGQARELGLTDEEFLALVHHGLTSTPVPARPGPGSPAH</sequence>
<evidence type="ECO:0000259" key="4">
    <source>
        <dbReference type="PROSITE" id="PS50949"/>
    </source>
</evidence>
<dbReference type="EMBL" id="RDBM01000005">
    <property type="protein sequence ID" value="TXS34199.1"/>
    <property type="molecule type" value="Genomic_DNA"/>
</dbReference>
<reference evidence="5" key="1">
    <citation type="submission" date="2018-10" db="EMBL/GenBank/DDBJ databases">
        <authorList>
            <person name="Hariharan J."/>
            <person name="Choudoir M.J."/>
            <person name="Diebold P."/>
            <person name="Panke-Buisse K."/>
            <person name="Campbell A.N."/>
            <person name="Buckley D.H."/>
        </authorList>
    </citation>
    <scope>NUCLEOTIDE SEQUENCE</scope>
    <source>
        <strain evidence="5">Gb1</strain>
    </source>
</reference>
<dbReference type="GO" id="GO:0003677">
    <property type="term" value="F:DNA binding"/>
    <property type="evidence" value="ECO:0007669"/>
    <property type="project" value="UniProtKB-KW"/>
</dbReference>
<dbReference type="AlphaFoldDB" id="A0A652LDW0"/>
<protein>
    <submittedName>
        <fullName evidence="5">GntR family transcriptional regulator</fullName>
    </submittedName>
</protein>
<dbReference type="PANTHER" id="PTHR38445:SF7">
    <property type="entry name" value="GNTR-FAMILY TRANSCRIPTIONAL REGULATOR"/>
    <property type="match status" value="1"/>
</dbReference>
<dbReference type="SMART" id="SM00345">
    <property type="entry name" value="HTH_GNTR"/>
    <property type="match status" value="1"/>
</dbReference>
<dbReference type="GO" id="GO:0003700">
    <property type="term" value="F:DNA-binding transcription factor activity"/>
    <property type="evidence" value="ECO:0007669"/>
    <property type="project" value="InterPro"/>
</dbReference>
<name>A0A652LDW0_9ACTN</name>
<dbReference type="SUPFAM" id="SSF46785">
    <property type="entry name" value="Winged helix' DNA-binding domain"/>
    <property type="match status" value="1"/>
</dbReference>
<dbReference type="InterPro" id="IPR036390">
    <property type="entry name" value="WH_DNA-bd_sf"/>
</dbReference>
<keyword evidence="1" id="KW-0805">Transcription regulation</keyword>